<protein>
    <submittedName>
        <fullName evidence="2">Phage antirepressor KilAC domain-containing protein</fullName>
    </submittedName>
</protein>
<sequence>MSQQTTPLYEAARMLNLGPQKLYRALRSRKVLDNNNLPYRCYVQQGLFTSELKSYEHPTLGPKMYATPHVTDKGIEWLAKEFEVEITEASNNTAPEGATH</sequence>
<evidence type="ECO:0000259" key="1">
    <source>
        <dbReference type="Pfam" id="PF03374"/>
    </source>
</evidence>
<evidence type="ECO:0000313" key="3">
    <source>
        <dbReference type="Proteomes" id="UP000683442"/>
    </source>
</evidence>
<name>A0ABX8IFB0_9GAMM</name>
<gene>
    <name evidence="2" type="ORF">KQ249_14050</name>
</gene>
<keyword evidence="3" id="KW-1185">Reference proteome</keyword>
<dbReference type="Proteomes" id="UP000683442">
    <property type="component" value="Chromosome"/>
</dbReference>
<proteinExistence type="predicted"/>
<reference evidence="2 3" key="1">
    <citation type="submission" date="2021-06" db="EMBL/GenBank/DDBJ databases">
        <title>Microbial metabolic specificity influences pelagic lipid remineralization.</title>
        <authorList>
            <person name="Behrendt L."/>
            <person name="Hunter J.E."/>
            <person name="Alcolombri U."/>
            <person name="Smriga S."/>
            <person name="Mincer T."/>
            <person name="Lowenstein D.P."/>
            <person name="Peaudecerf F.J."/>
            <person name="Fernandez V.I."/>
            <person name="Fredricks H."/>
            <person name="Almblad H."/>
            <person name="Harrison J.J."/>
            <person name="Stocker R."/>
            <person name="Van Mooy B.A.S."/>
        </authorList>
    </citation>
    <scope>NUCLEOTIDE SEQUENCE [LARGE SCALE GENOMIC DNA]</scope>
    <source>
        <strain evidence="2 3">HP15-B</strain>
    </source>
</reference>
<dbReference type="EMBL" id="CP076686">
    <property type="protein sequence ID" value="QWV11805.1"/>
    <property type="molecule type" value="Genomic_DNA"/>
</dbReference>
<organism evidence="2 3">
    <name type="scientific">Marinobacter adhaerens</name>
    <dbReference type="NCBI Taxonomy" id="1033846"/>
    <lineage>
        <taxon>Bacteria</taxon>
        <taxon>Pseudomonadati</taxon>
        <taxon>Pseudomonadota</taxon>
        <taxon>Gammaproteobacteria</taxon>
        <taxon>Pseudomonadales</taxon>
        <taxon>Marinobacteraceae</taxon>
        <taxon>Marinobacter</taxon>
    </lineage>
</organism>
<dbReference type="Pfam" id="PF03374">
    <property type="entry name" value="ANT"/>
    <property type="match status" value="1"/>
</dbReference>
<feature type="domain" description="Antirepressor protein C-terminal" evidence="1">
    <location>
        <begin position="3"/>
        <end position="83"/>
    </location>
</feature>
<accession>A0ABX8IFB0</accession>
<dbReference type="InterPro" id="IPR005039">
    <property type="entry name" value="Ant_C"/>
</dbReference>
<dbReference type="GeneID" id="78560577"/>
<evidence type="ECO:0000313" key="2">
    <source>
        <dbReference type="EMBL" id="QWV11805.1"/>
    </source>
</evidence>
<dbReference type="RefSeq" id="WP_014577339.1">
    <property type="nucleotide sequence ID" value="NZ_CP076686.1"/>
</dbReference>